<reference evidence="5" key="1">
    <citation type="submission" date="2012-12" db="EMBL/GenBank/DDBJ databases">
        <authorList>
            <person name="Hellsten U."/>
            <person name="Grimwood J."/>
            <person name="Chapman J.A."/>
            <person name="Shapiro H."/>
            <person name="Aerts A."/>
            <person name="Otillar R.P."/>
            <person name="Terry A.Y."/>
            <person name="Boore J.L."/>
            <person name="Simakov O."/>
            <person name="Marletaz F."/>
            <person name="Cho S.-J."/>
            <person name="Edsinger-Gonzales E."/>
            <person name="Havlak P."/>
            <person name="Kuo D.-H."/>
            <person name="Larsson T."/>
            <person name="Lv J."/>
            <person name="Arendt D."/>
            <person name="Savage R."/>
            <person name="Osoegawa K."/>
            <person name="de Jong P."/>
            <person name="Lindberg D.R."/>
            <person name="Seaver E.C."/>
            <person name="Weisblat D.A."/>
            <person name="Putnam N.H."/>
            <person name="Grigoriev I.V."/>
            <person name="Rokhsar D.S."/>
        </authorList>
    </citation>
    <scope>NUCLEOTIDE SEQUENCE</scope>
</reference>
<evidence type="ECO:0000256" key="1">
    <source>
        <dbReference type="SAM" id="MobiDB-lite"/>
    </source>
</evidence>
<feature type="compositionally biased region" description="Low complexity" evidence="1">
    <location>
        <begin position="17"/>
        <end position="36"/>
    </location>
</feature>
<dbReference type="AlphaFoldDB" id="T1FUP6"/>
<name>T1FUP6_HELRO</name>
<dbReference type="KEGG" id="hro:HELRODRAFT_193169"/>
<dbReference type="EMBL" id="AMQM01006137">
    <property type="status" value="NOT_ANNOTATED_CDS"/>
    <property type="molecule type" value="Genomic_DNA"/>
</dbReference>
<evidence type="ECO:0000256" key="2">
    <source>
        <dbReference type="SAM" id="Phobius"/>
    </source>
</evidence>
<reference evidence="4" key="3">
    <citation type="submission" date="2015-06" db="UniProtKB">
        <authorList>
            <consortium name="EnsemblMetazoa"/>
        </authorList>
    </citation>
    <scope>IDENTIFICATION</scope>
</reference>
<keyword evidence="2" id="KW-0812">Transmembrane</keyword>
<reference evidence="3 5" key="2">
    <citation type="journal article" date="2013" name="Nature">
        <title>Insights into bilaterian evolution from three spiralian genomes.</title>
        <authorList>
            <person name="Simakov O."/>
            <person name="Marletaz F."/>
            <person name="Cho S.J."/>
            <person name="Edsinger-Gonzales E."/>
            <person name="Havlak P."/>
            <person name="Hellsten U."/>
            <person name="Kuo D.H."/>
            <person name="Larsson T."/>
            <person name="Lv J."/>
            <person name="Arendt D."/>
            <person name="Savage R."/>
            <person name="Osoegawa K."/>
            <person name="de Jong P."/>
            <person name="Grimwood J."/>
            <person name="Chapman J.A."/>
            <person name="Shapiro H."/>
            <person name="Aerts A."/>
            <person name="Otillar R.P."/>
            <person name="Terry A.Y."/>
            <person name="Boore J.L."/>
            <person name="Grigoriev I.V."/>
            <person name="Lindberg D.R."/>
            <person name="Seaver E.C."/>
            <person name="Weisblat D.A."/>
            <person name="Putnam N.H."/>
            <person name="Rokhsar D.S."/>
        </authorList>
    </citation>
    <scope>NUCLEOTIDE SEQUENCE</scope>
</reference>
<dbReference type="Proteomes" id="UP000015101">
    <property type="component" value="Unassembled WGS sequence"/>
</dbReference>
<sequence length="321" mass="36168">MANPRSSYALPDELKDNNINNNINNNNNSNSNHNNNYDTGGYDNTENYNYATNYLYITAQNVNQSNPDPILDQADTNKTPYYLSLIQNDEAKPSATNSDDTRIKSCYSDLYFSNGSTDNPNNGNSSPSGDVIINDNRVYEEVSNDYRHLNRALPALPVSEIYDKPSRRIFCSSKNLKIGLPFLLLAVGIIAIVVGVYYGVVNKNLIGALYISRNQDMPTNFTKSLTNYMDNCVQNNSVYRDLNIRSSISTYTKGFQSAATTVYFFLTINNGETDLYRLYYWISTKCSSDSYGQIKCLDITTWELMNTADPRTLKCAEPTET</sequence>
<keyword evidence="2" id="KW-0472">Membrane</keyword>
<keyword evidence="2" id="KW-1133">Transmembrane helix</keyword>
<protein>
    <submittedName>
        <fullName evidence="3 4">Uncharacterized protein</fullName>
    </submittedName>
</protein>
<organism evidence="4 5">
    <name type="scientific">Helobdella robusta</name>
    <name type="common">Californian leech</name>
    <dbReference type="NCBI Taxonomy" id="6412"/>
    <lineage>
        <taxon>Eukaryota</taxon>
        <taxon>Metazoa</taxon>
        <taxon>Spiralia</taxon>
        <taxon>Lophotrochozoa</taxon>
        <taxon>Annelida</taxon>
        <taxon>Clitellata</taxon>
        <taxon>Hirudinea</taxon>
        <taxon>Rhynchobdellida</taxon>
        <taxon>Glossiphoniidae</taxon>
        <taxon>Helobdella</taxon>
    </lineage>
</organism>
<proteinExistence type="predicted"/>
<evidence type="ECO:0000313" key="3">
    <source>
        <dbReference type="EMBL" id="ESN97641.1"/>
    </source>
</evidence>
<feature type="transmembrane region" description="Helical" evidence="2">
    <location>
        <begin position="178"/>
        <end position="200"/>
    </location>
</feature>
<feature type="region of interest" description="Disordered" evidence="1">
    <location>
        <begin position="1"/>
        <end position="44"/>
    </location>
</feature>
<dbReference type="EnsemblMetazoa" id="HelroT193169">
    <property type="protein sequence ID" value="HelroP193169"/>
    <property type="gene ID" value="HelroG193169"/>
</dbReference>
<evidence type="ECO:0000313" key="4">
    <source>
        <dbReference type="EnsemblMetazoa" id="HelroP193169"/>
    </source>
</evidence>
<keyword evidence="5" id="KW-1185">Reference proteome</keyword>
<accession>T1FUP6</accession>
<dbReference type="InParanoid" id="T1FUP6"/>
<evidence type="ECO:0000313" key="5">
    <source>
        <dbReference type="Proteomes" id="UP000015101"/>
    </source>
</evidence>
<dbReference type="HOGENOM" id="CLU_866783_0_0_1"/>
<dbReference type="RefSeq" id="XP_009024107.1">
    <property type="nucleotide sequence ID" value="XM_009025859.1"/>
</dbReference>
<dbReference type="EMBL" id="KB097304">
    <property type="protein sequence ID" value="ESN97641.1"/>
    <property type="molecule type" value="Genomic_DNA"/>
</dbReference>
<dbReference type="CTD" id="20212542"/>
<gene>
    <name evidence="4" type="primary">20212542</name>
    <name evidence="3" type="ORF">HELRODRAFT_193169</name>
</gene>
<dbReference type="GeneID" id="20212542"/>